<accession>A0A409YVL7</accession>
<dbReference type="STRING" id="231916.A0A409YVL7"/>
<name>A0A409YVL7_9AGAR</name>
<dbReference type="InterPro" id="IPR051477">
    <property type="entry name" value="Expansin_CellWall"/>
</dbReference>
<sequence>MIFPLALSLSLLAWTPSFGAYAGHEYPGIFHRHQEVAKRSEGDVQLFKRVPNARLSWYNGETGNAGSCGQLLSNSDAVCLCLLKWAFRIALVYASLGQFVAVNAEQMNSAWCFKTIRITYGGQTAIATIKDTCPSSSCPWGGLDLSPSLFSRFADQGIGIIHGDWEFTDAPTEKPSPTSTYHPPPPPPTTSSTSKTHTTSHVVPTSTSSHVISSSAALNATSSLSSSAAPTSSVVSVPVGNLETLNEILIQYAGIITTGSKL</sequence>
<dbReference type="EMBL" id="NHYE01000194">
    <property type="protein sequence ID" value="PPR07061.1"/>
    <property type="molecule type" value="Genomic_DNA"/>
</dbReference>
<evidence type="ECO:0000256" key="3">
    <source>
        <dbReference type="SAM" id="SignalP"/>
    </source>
</evidence>
<proteinExistence type="predicted"/>
<dbReference type="Gene3D" id="2.40.40.10">
    <property type="entry name" value="RlpA-like domain"/>
    <property type="match status" value="1"/>
</dbReference>
<evidence type="ECO:0000313" key="5">
    <source>
        <dbReference type="Proteomes" id="UP000284706"/>
    </source>
</evidence>
<protein>
    <recommendedName>
        <fullName evidence="6">RlpA-like protein double-psi beta-barrel domain-containing protein</fullName>
    </recommendedName>
</protein>
<comment type="caution">
    <text evidence="4">The sequence shown here is derived from an EMBL/GenBank/DDBJ whole genome shotgun (WGS) entry which is preliminary data.</text>
</comment>
<evidence type="ECO:0008006" key="6">
    <source>
        <dbReference type="Google" id="ProtNLM"/>
    </source>
</evidence>
<dbReference type="OrthoDB" id="623670at2759"/>
<organism evidence="4 5">
    <name type="scientific">Gymnopilus dilepis</name>
    <dbReference type="NCBI Taxonomy" id="231916"/>
    <lineage>
        <taxon>Eukaryota</taxon>
        <taxon>Fungi</taxon>
        <taxon>Dikarya</taxon>
        <taxon>Basidiomycota</taxon>
        <taxon>Agaricomycotina</taxon>
        <taxon>Agaricomycetes</taxon>
        <taxon>Agaricomycetidae</taxon>
        <taxon>Agaricales</taxon>
        <taxon>Agaricineae</taxon>
        <taxon>Hymenogastraceae</taxon>
        <taxon>Gymnopilus</taxon>
    </lineage>
</organism>
<feature type="region of interest" description="Disordered" evidence="2">
    <location>
        <begin position="169"/>
        <end position="207"/>
    </location>
</feature>
<reference evidence="4 5" key="1">
    <citation type="journal article" date="2018" name="Evol. Lett.">
        <title>Horizontal gene cluster transfer increased hallucinogenic mushroom diversity.</title>
        <authorList>
            <person name="Reynolds H.T."/>
            <person name="Vijayakumar V."/>
            <person name="Gluck-Thaler E."/>
            <person name="Korotkin H.B."/>
            <person name="Matheny P.B."/>
            <person name="Slot J.C."/>
        </authorList>
    </citation>
    <scope>NUCLEOTIDE SEQUENCE [LARGE SCALE GENOMIC DNA]</scope>
    <source>
        <strain evidence="4 5">SRW20</strain>
    </source>
</reference>
<keyword evidence="1 3" id="KW-0732">Signal</keyword>
<feature type="chain" id="PRO_5019111838" description="RlpA-like protein double-psi beta-barrel domain-containing protein" evidence="3">
    <location>
        <begin position="20"/>
        <end position="262"/>
    </location>
</feature>
<evidence type="ECO:0000256" key="2">
    <source>
        <dbReference type="SAM" id="MobiDB-lite"/>
    </source>
</evidence>
<feature type="signal peptide" evidence="3">
    <location>
        <begin position="1"/>
        <end position="19"/>
    </location>
</feature>
<gene>
    <name evidence="4" type="ORF">CVT26_005262</name>
</gene>
<dbReference type="SUPFAM" id="SSF50685">
    <property type="entry name" value="Barwin-like endoglucanases"/>
    <property type="match status" value="1"/>
</dbReference>
<dbReference type="PANTHER" id="PTHR31836">
    <property type="match status" value="1"/>
</dbReference>
<dbReference type="InterPro" id="IPR036908">
    <property type="entry name" value="RlpA-like_sf"/>
</dbReference>
<dbReference type="CDD" id="cd22191">
    <property type="entry name" value="DPBB_RlpA_EXP_N-like"/>
    <property type="match status" value="1"/>
</dbReference>
<dbReference type="PANTHER" id="PTHR31836:SF28">
    <property type="entry name" value="SRCR DOMAIN-CONTAINING PROTEIN-RELATED"/>
    <property type="match status" value="1"/>
</dbReference>
<keyword evidence="5" id="KW-1185">Reference proteome</keyword>
<evidence type="ECO:0000313" key="4">
    <source>
        <dbReference type="EMBL" id="PPR07061.1"/>
    </source>
</evidence>
<dbReference type="Proteomes" id="UP000284706">
    <property type="component" value="Unassembled WGS sequence"/>
</dbReference>
<dbReference type="InParanoid" id="A0A409YVL7"/>
<dbReference type="AlphaFoldDB" id="A0A409YVL7"/>
<feature type="compositionally biased region" description="Low complexity" evidence="2">
    <location>
        <begin position="190"/>
        <end position="207"/>
    </location>
</feature>
<evidence type="ECO:0000256" key="1">
    <source>
        <dbReference type="ARBA" id="ARBA00022729"/>
    </source>
</evidence>